<dbReference type="Proteomes" id="UP000298471">
    <property type="component" value="Unassembled WGS sequence"/>
</dbReference>
<dbReference type="PANTHER" id="PTHR43772:SF2">
    <property type="entry name" value="PUTATIVE (AFU_ORTHOLOGUE AFUA_2G04480)-RELATED"/>
    <property type="match status" value="1"/>
</dbReference>
<keyword evidence="11" id="KW-1185">Reference proteome</keyword>
<dbReference type="SUPFAM" id="SSF75005">
    <property type="entry name" value="Arabinanase/levansucrase/invertase"/>
    <property type="match status" value="1"/>
</dbReference>
<dbReference type="InterPro" id="IPR052176">
    <property type="entry name" value="Glycosyl_Hydrlase_43_Enz"/>
</dbReference>
<evidence type="ECO:0000256" key="5">
    <source>
        <dbReference type="ARBA" id="ARBA00023295"/>
    </source>
</evidence>
<evidence type="ECO:0000256" key="4">
    <source>
        <dbReference type="ARBA" id="ARBA00023277"/>
    </source>
</evidence>
<accession>A0A4Z0QF36</accession>
<sequence length="380" mass="41886">MPQFPLSSLPKLALLAPFALLGACQSNSTTTETATTTSAAADSSAAAATAPPDSAGKKKYLAAPLVKDIYTADPSAHVFNGRIYIYPSHDIDTGMPENDNGDHFAMRDYHILSMDSVGGKVTDHGVALDIKDIPWAGRQLWAPDAAFKDGTYYLYFPVKDKQDIFRIGVATSKSPTGPFKAEPKPMEGSLSIDPAVFTDTDGKTYMYMGGIWGGQLQRWRTGKYDASKPKEQEPAATEPSVGPRVARLGADMKQFAEPVREVKIVDKDGKVLLSGDNNRRFFEGAWMHKFNGKYYLTYSTGDTHFLAYATSTSPYGPFTYQGNFMNPVQGWTTHHSIIEFKGKWYIFYHDTELSNKTWLRNVKVTELKRGADGSIATINP</sequence>
<keyword evidence="5 7" id="KW-0326">Glycosidase</keyword>
<evidence type="ECO:0000256" key="9">
    <source>
        <dbReference type="SAM" id="SignalP"/>
    </source>
</evidence>
<dbReference type="InterPro" id="IPR023296">
    <property type="entry name" value="Glyco_hydro_beta-prop_sf"/>
</dbReference>
<evidence type="ECO:0000313" key="10">
    <source>
        <dbReference type="EMBL" id="TGE27939.1"/>
    </source>
</evidence>
<comment type="caution">
    <text evidence="10">The sequence shown here is derived from an EMBL/GenBank/DDBJ whole genome shotgun (WGS) entry which is preliminary data.</text>
</comment>
<dbReference type="CDD" id="cd18619">
    <property type="entry name" value="GH43_CoXyl43_like"/>
    <property type="match status" value="1"/>
</dbReference>
<feature type="chain" id="PRO_5021226511" evidence="9">
    <location>
        <begin position="23"/>
        <end position="380"/>
    </location>
</feature>
<dbReference type="EMBL" id="SRMB01000001">
    <property type="protein sequence ID" value="TGE27939.1"/>
    <property type="molecule type" value="Genomic_DNA"/>
</dbReference>
<protein>
    <submittedName>
        <fullName evidence="10">Alpha-N-arabinofuranosidase</fullName>
    </submittedName>
</protein>
<evidence type="ECO:0000256" key="8">
    <source>
        <dbReference type="SAM" id="MobiDB-lite"/>
    </source>
</evidence>
<dbReference type="GO" id="GO:0045493">
    <property type="term" value="P:xylan catabolic process"/>
    <property type="evidence" value="ECO:0007669"/>
    <property type="project" value="UniProtKB-KW"/>
</dbReference>
<dbReference type="RefSeq" id="WP_135391312.1">
    <property type="nucleotide sequence ID" value="NZ_SRMB01000001.1"/>
</dbReference>
<feature type="region of interest" description="Disordered" evidence="8">
    <location>
        <begin position="35"/>
        <end position="55"/>
    </location>
</feature>
<reference evidence="10 11" key="1">
    <citation type="submission" date="2019-04" db="EMBL/GenBank/DDBJ databases">
        <authorList>
            <person name="Feng G."/>
            <person name="Zhang J."/>
            <person name="Zhu H."/>
        </authorList>
    </citation>
    <scope>NUCLEOTIDE SEQUENCE [LARGE SCALE GENOMIC DNA]</scope>
    <source>
        <strain evidence="10 11">9PBR-1</strain>
    </source>
</reference>
<proteinExistence type="inferred from homology"/>
<dbReference type="GO" id="GO:0004553">
    <property type="term" value="F:hydrolase activity, hydrolyzing O-glycosyl compounds"/>
    <property type="evidence" value="ECO:0007669"/>
    <property type="project" value="InterPro"/>
</dbReference>
<evidence type="ECO:0000256" key="1">
    <source>
        <dbReference type="ARBA" id="ARBA00009865"/>
    </source>
</evidence>
<organism evidence="10 11">
    <name type="scientific">Hymenobacter metallicola</name>
    <dbReference type="NCBI Taxonomy" id="2563114"/>
    <lineage>
        <taxon>Bacteria</taxon>
        <taxon>Pseudomonadati</taxon>
        <taxon>Bacteroidota</taxon>
        <taxon>Cytophagia</taxon>
        <taxon>Cytophagales</taxon>
        <taxon>Hymenobacteraceae</taxon>
        <taxon>Hymenobacter</taxon>
    </lineage>
</organism>
<evidence type="ECO:0000256" key="6">
    <source>
        <dbReference type="PIRSR" id="PIRSR606710-2"/>
    </source>
</evidence>
<keyword evidence="4" id="KW-0119">Carbohydrate metabolism</keyword>
<dbReference type="Pfam" id="PF04616">
    <property type="entry name" value="Glyco_hydro_43"/>
    <property type="match status" value="1"/>
</dbReference>
<dbReference type="PANTHER" id="PTHR43772">
    <property type="entry name" value="ENDO-1,4-BETA-XYLANASE"/>
    <property type="match status" value="1"/>
</dbReference>
<evidence type="ECO:0000256" key="3">
    <source>
        <dbReference type="ARBA" id="ARBA00022801"/>
    </source>
</evidence>
<comment type="similarity">
    <text evidence="1 7">Belongs to the glycosyl hydrolase 43 family.</text>
</comment>
<keyword evidence="9" id="KW-0732">Signal</keyword>
<dbReference type="Gene3D" id="2.115.10.20">
    <property type="entry name" value="Glycosyl hydrolase domain, family 43"/>
    <property type="match status" value="1"/>
</dbReference>
<name>A0A4Z0QF36_9BACT</name>
<dbReference type="InterPro" id="IPR006710">
    <property type="entry name" value="Glyco_hydro_43"/>
</dbReference>
<feature type="signal peptide" evidence="9">
    <location>
        <begin position="1"/>
        <end position="22"/>
    </location>
</feature>
<keyword evidence="2" id="KW-0624">Polysaccharide degradation</keyword>
<gene>
    <name evidence="10" type="ORF">E5K02_00300</name>
</gene>
<evidence type="ECO:0000313" key="11">
    <source>
        <dbReference type="Proteomes" id="UP000298471"/>
    </source>
</evidence>
<evidence type="ECO:0000256" key="7">
    <source>
        <dbReference type="RuleBase" id="RU361187"/>
    </source>
</evidence>
<feature type="compositionally biased region" description="Low complexity" evidence="8">
    <location>
        <begin position="35"/>
        <end position="54"/>
    </location>
</feature>
<dbReference type="OrthoDB" id="3308423at2"/>
<keyword evidence="3 7" id="KW-0378">Hydrolase</keyword>
<evidence type="ECO:0000256" key="2">
    <source>
        <dbReference type="ARBA" id="ARBA00022651"/>
    </source>
</evidence>
<keyword evidence="2" id="KW-0858">Xylan degradation</keyword>
<dbReference type="AlphaFoldDB" id="A0A4Z0QF36"/>
<feature type="site" description="Important for catalytic activity, responsible for pKa modulation of the active site Glu and correct orientation of both the proton donor and substrate" evidence="6">
    <location>
        <position position="193"/>
    </location>
</feature>